<dbReference type="AlphaFoldDB" id="A0A090QMH8"/>
<comment type="caution">
    <text evidence="2">The sequence shown here is derived from an EMBL/GenBank/DDBJ whole genome shotgun (WGS) entry which is preliminary data.</text>
</comment>
<evidence type="ECO:0000313" key="3">
    <source>
        <dbReference type="Proteomes" id="UP000029227"/>
    </source>
</evidence>
<protein>
    <submittedName>
        <fullName evidence="2">Arabinose efflux permease</fullName>
    </submittedName>
</protein>
<gene>
    <name evidence="2" type="ORF">JCM19237_5872</name>
</gene>
<keyword evidence="1" id="KW-0472">Membrane</keyword>
<sequence>MADPHIQSELDALDKLTVILYRSALTASAGIMSIVAWEHQFATVALVIAALLATTTVHIYDKRFRWLILGSACLPPFGN</sequence>
<keyword evidence="1" id="KW-1133">Transmembrane helix</keyword>
<dbReference type="eggNOG" id="COG5413">
    <property type="taxonomic scope" value="Bacteria"/>
</dbReference>
<reference evidence="2 3" key="1">
    <citation type="journal article" date="2014" name="Genome Announc.">
        <title>Draft Genome Sequences of Two Vibrionaceae Species, Vibrio ponticus C121 and Photobacterium aphoticum C119, Isolated as Coral Reef Microbiota.</title>
        <authorList>
            <person name="Al-saari N."/>
            <person name="Meirelles P.M."/>
            <person name="Mino S."/>
            <person name="Suda W."/>
            <person name="Oshima K."/>
            <person name="Hattori M."/>
            <person name="Ohkuma M."/>
            <person name="Thompson F.L."/>
            <person name="Gomez-Gil B."/>
            <person name="Sawabe T."/>
            <person name="Sawabe T."/>
        </authorList>
    </citation>
    <scope>NUCLEOTIDE SEQUENCE [LARGE SCALE GENOMIC DNA]</scope>
    <source>
        <strain evidence="2 3">JCM 19237</strain>
    </source>
</reference>
<evidence type="ECO:0000313" key="2">
    <source>
        <dbReference type="EMBL" id="GAL02979.1"/>
    </source>
</evidence>
<organism evidence="2 3">
    <name type="scientific">Photobacterium aphoticum</name>
    <dbReference type="NCBI Taxonomy" id="754436"/>
    <lineage>
        <taxon>Bacteria</taxon>
        <taxon>Pseudomonadati</taxon>
        <taxon>Pseudomonadota</taxon>
        <taxon>Gammaproteobacteria</taxon>
        <taxon>Vibrionales</taxon>
        <taxon>Vibrionaceae</taxon>
        <taxon>Photobacterium</taxon>
    </lineage>
</organism>
<name>A0A090QMH8_9GAMM</name>
<dbReference type="Proteomes" id="UP000029227">
    <property type="component" value="Unassembled WGS sequence"/>
</dbReference>
<proteinExistence type="predicted"/>
<dbReference type="EMBL" id="BBMN01000001">
    <property type="protein sequence ID" value="GAL02979.1"/>
    <property type="molecule type" value="Genomic_DNA"/>
</dbReference>
<feature type="transmembrane region" description="Helical" evidence="1">
    <location>
        <begin position="41"/>
        <end position="60"/>
    </location>
</feature>
<feature type="transmembrane region" description="Helical" evidence="1">
    <location>
        <begin position="12"/>
        <end position="35"/>
    </location>
</feature>
<keyword evidence="1" id="KW-0812">Transmembrane</keyword>
<accession>A0A090QMH8</accession>
<evidence type="ECO:0000256" key="1">
    <source>
        <dbReference type="SAM" id="Phobius"/>
    </source>
</evidence>
<dbReference type="STRING" id="754436.JCM19237_5872"/>